<proteinExistence type="predicted"/>
<reference evidence="1 2" key="1">
    <citation type="submission" date="2020-07" db="EMBL/GenBank/DDBJ databases">
        <title>Telomere length de novo assembly of all 7 chromosomes of the fungus, Metarhizium brunneum, using a novel assembly pipeline.</title>
        <authorList>
            <person name="Saud z."/>
            <person name="Kortsinoglou A."/>
            <person name="Kouvelis V.N."/>
            <person name="Butt T.M."/>
        </authorList>
    </citation>
    <scope>NUCLEOTIDE SEQUENCE [LARGE SCALE GENOMIC DNA]</scope>
    <source>
        <strain evidence="1 2">4556</strain>
    </source>
</reference>
<sequence length="272" mass="30404">MGGGMSAVLALVKGLFEHGLIQVPTTKSGRFHRTQLINLSRHGIRNPISPDSWNENMNIAAYNPEDYSSLPSLSAAFQQLQHKGGESIITGPIRDIFLSHGAQDAYGIALLHKHFDIRPTDRLVDIQNVSSPWETGGDIEPVLKKYHGVIMPRSLRFSNGMLKPYEFDFVEEERSMNMDENFLEKLLQFLQHSELDQVLGLRVLDSRDPGASIEVTERNSNIMIPLGAIDEANVIPAMWDFGPEEDQRCHCSEYCYTDNKGKHSGQGNHGCG</sequence>
<name>A0A7D5Z142_9HYPO</name>
<dbReference type="AlphaFoldDB" id="A0A7D5Z142"/>
<dbReference type="EMBL" id="CP058934">
    <property type="protein sequence ID" value="QLI69505.1"/>
    <property type="molecule type" value="Genomic_DNA"/>
</dbReference>
<dbReference type="GeneID" id="26246189"/>
<gene>
    <name evidence="1" type="ORF">G6M90_00g055240</name>
</gene>
<dbReference type="OrthoDB" id="2322999at2759"/>
<evidence type="ECO:0000313" key="1">
    <source>
        <dbReference type="EMBL" id="QLI69505.1"/>
    </source>
</evidence>
<dbReference type="Proteomes" id="UP000510686">
    <property type="component" value="Chromosome 3"/>
</dbReference>
<protein>
    <submittedName>
        <fullName evidence="1">Uncharacterized protein</fullName>
    </submittedName>
</protein>
<dbReference type="KEGG" id="mbrn:26246189"/>
<dbReference type="RefSeq" id="XP_065986818.1">
    <property type="nucleotide sequence ID" value="XM_066130597.1"/>
</dbReference>
<keyword evidence="2" id="KW-1185">Reference proteome</keyword>
<accession>A0A7D5Z142</accession>
<organism evidence="1 2">
    <name type="scientific">Metarhizium brunneum</name>
    <dbReference type="NCBI Taxonomy" id="500148"/>
    <lineage>
        <taxon>Eukaryota</taxon>
        <taxon>Fungi</taxon>
        <taxon>Dikarya</taxon>
        <taxon>Ascomycota</taxon>
        <taxon>Pezizomycotina</taxon>
        <taxon>Sordariomycetes</taxon>
        <taxon>Hypocreomycetidae</taxon>
        <taxon>Hypocreales</taxon>
        <taxon>Clavicipitaceae</taxon>
        <taxon>Metarhizium</taxon>
    </lineage>
</organism>
<evidence type="ECO:0000313" key="2">
    <source>
        <dbReference type="Proteomes" id="UP000510686"/>
    </source>
</evidence>